<evidence type="ECO:0000313" key="2">
    <source>
        <dbReference type="Proteomes" id="UP000016160"/>
    </source>
</evidence>
<dbReference type="eggNOG" id="ENOG5034670">
    <property type="taxonomic scope" value="Bacteria"/>
</dbReference>
<evidence type="ECO:0000313" key="1">
    <source>
        <dbReference type="EMBL" id="CDF79510.1"/>
    </source>
</evidence>
<keyword evidence="2" id="KW-1185">Reference proteome</keyword>
<dbReference type="RefSeq" id="WP_038529739.1">
    <property type="nucleotide sequence ID" value="NZ_HG315671.1"/>
</dbReference>
<accession>T2KL94</accession>
<dbReference type="EMBL" id="HG315671">
    <property type="protein sequence ID" value="CDF79510.1"/>
    <property type="molecule type" value="Genomic_DNA"/>
</dbReference>
<dbReference type="Proteomes" id="UP000016160">
    <property type="component" value="Chromosome"/>
</dbReference>
<proteinExistence type="predicted"/>
<gene>
    <name evidence="1" type="ORF">BN863_17980</name>
</gene>
<protein>
    <submittedName>
        <fullName evidence="1">Uncharacterized protein</fullName>
    </submittedName>
</protein>
<dbReference type="PATRIC" id="fig|1347342.6.peg.1802"/>
<organism evidence="1 2">
    <name type="scientific">Formosa agariphila (strain DSM 15362 / KCTC 12365 / LMG 23005 / KMM 3901 / M-2Alg 35-1)</name>
    <dbReference type="NCBI Taxonomy" id="1347342"/>
    <lineage>
        <taxon>Bacteria</taxon>
        <taxon>Pseudomonadati</taxon>
        <taxon>Bacteroidota</taxon>
        <taxon>Flavobacteriia</taxon>
        <taxon>Flavobacteriales</taxon>
        <taxon>Flavobacteriaceae</taxon>
        <taxon>Formosa</taxon>
    </lineage>
</organism>
<dbReference type="AlphaFoldDB" id="T2KL94"/>
<name>T2KL94_FORAG</name>
<sequence>MIHFLLDDSQEYIEETFNDVKTRYVSFGKDIYKLLKDKEAEIFNTLKFYRATKLTEKTSWGTAEIENSYAIYDDGIQSFGIQLEPITPVICLHNERTQIEIGDWDGNNYYAEAIKFIKEELMTS</sequence>
<dbReference type="OrthoDB" id="1442548at2"/>
<dbReference type="HOGENOM" id="CLU_2034614_0_0_10"/>
<dbReference type="STRING" id="1347342.BN863_17980"/>
<reference evidence="1 2" key="1">
    <citation type="journal article" date="2013" name="Appl. Environ. Microbiol.">
        <title>The genome of the alga-associated marine flavobacterium Formosa agariphila KMM 3901T reveals a broad potential for degradation of algal polysaccharides.</title>
        <authorList>
            <person name="Mann A.J."/>
            <person name="Hahnke R.L."/>
            <person name="Huang S."/>
            <person name="Werner J."/>
            <person name="Xing P."/>
            <person name="Barbeyron T."/>
            <person name="Huettel B."/>
            <person name="Stueber K."/>
            <person name="Reinhardt R."/>
            <person name="Harder J."/>
            <person name="Gloeckner F.O."/>
            <person name="Amann R.I."/>
            <person name="Teeling H."/>
        </authorList>
    </citation>
    <scope>NUCLEOTIDE SEQUENCE [LARGE SCALE GENOMIC DNA]</scope>
    <source>
        <strain evidence="2">DSM 15362 / KCTC 12365 / LMG 23005 / KMM 3901</strain>
    </source>
</reference>